<dbReference type="InterPro" id="IPR003675">
    <property type="entry name" value="Rce1/LyrA-like_dom"/>
</dbReference>
<organism evidence="4 5">
    <name type="scientific">Streptococcus mutans SM6</name>
    <dbReference type="NCBI Taxonomy" id="857119"/>
    <lineage>
        <taxon>Bacteria</taxon>
        <taxon>Bacillati</taxon>
        <taxon>Bacillota</taxon>
        <taxon>Bacilli</taxon>
        <taxon>Lactobacillales</taxon>
        <taxon>Streptococcaceae</taxon>
        <taxon>Streptococcus</taxon>
    </lineage>
</organism>
<sequence length="248" mass="28344">MNNKTLYSLYLFPTLLHIFLVTVIAGVLKKVGFELGYHSTLGNVLIILGGISSALWGVIYQKKCHRKKPLEILKEFFDVRQTIKGYLLVVIFLIVDFGTVILSNGFRMESPWLLFMLFLKALVLGGIEEIGWRYSFQPDLEKKLPYVVATIMTFICWGVWHFLFFYIDGSLTAVDIPFFFLGLLTSSFILSALFAYSNSLWICAMTHALINAFSQISVNGNEMTSMILRLACIDLAIMLFYLSRKKRQ</sequence>
<keyword evidence="4" id="KW-0378">Hydrolase</keyword>
<dbReference type="PANTHER" id="PTHR35797:SF1">
    <property type="entry name" value="PROTEASE"/>
    <property type="match status" value="1"/>
</dbReference>
<protein>
    <submittedName>
        <fullName evidence="4">CAAX amino terminal protease family protein</fullName>
    </submittedName>
</protein>
<keyword evidence="2" id="KW-0472">Membrane</keyword>
<dbReference type="RefSeq" id="WP_002264188.1">
    <property type="nucleotide sequence ID" value="NZ_AHSR01000028.1"/>
</dbReference>
<dbReference type="GO" id="GO:0080120">
    <property type="term" value="P:CAAX-box protein maturation"/>
    <property type="evidence" value="ECO:0007669"/>
    <property type="project" value="UniProtKB-ARBA"/>
</dbReference>
<keyword evidence="4" id="KW-0645">Protease</keyword>
<feature type="transmembrane region" description="Helical" evidence="2">
    <location>
        <begin position="40"/>
        <end position="60"/>
    </location>
</feature>
<feature type="transmembrane region" description="Helical" evidence="2">
    <location>
        <begin position="7"/>
        <end position="28"/>
    </location>
</feature>
<dbReference type="InterPro" id="IPR042150">
    <property type="entry name" value="MmRce1-like"/>
</dbReference>
<feature type="domain" description="CAAX prenyl protease 2/Lysostaphin resistance protein A-like" evidence="3">
    <location>
        <begin position="111"/>
        <end position="213"/>
    </location>
</feature>
<dbReference type="GO" id="GO:0004175">
    <property type="term" value="F:endopeptidase activity"/>
    <property type="evidence" value="ECO:0007669"/>
    <property type="project" value="UniProtKB-ARBA"/>
</dbReference>
<evidence type="ECO:0000313" key="4">
    <source>
        <dbReference type="EMBL" id="EMC23488.1"/>
    </source>
</evidence>
<feature type="transmembrane region" description="Helical" evidence="2">
    <location>
        <begin position="86"/>
        <end position="106"/>
    </location>
</feature>
<evidence type="ECO:0000256" key="2">
    <source>
        <dbReference type="SAM" id="Phobius"/>
    </source>
</evidence>
<comment type="caution">
    <text evidence="4">The sequence shown here is derived from an EMBL/GenBank/DDBJ whole genome shotgun (WGS) entry which is preliminary data.</text>
</comment>
<dbReference type="AlphaFoldDB" id="A0A829BTT1"/>
<feature type="transmembrane region" description="Helical" evidence="2">
    <location>
        <begin position="144"/>
        <end position="167"/>
    </location>
</feature>
<accession>A0A829BTT1</accession>
<dbReference type="PANTHER" id="PTHR35797">
    <property type="entry name" value="PROTEASE-RELATED"/>
    <property type="match status" value="1"/>
</dbReference>
<feature type="transmembrane region" description="Helical" evidence="2">
    <location>
        <begin position="112"/>
        <end position="132"/>
    </location>
</feature>
<comment type="similarity">
    <text evidence="1">Belongs to the UPF0177 family.</text>
</comment>
<reference evidence="4 5" key="1">
    <citation type="journal article" date="2013" name="Mol. Biol. Evol.">
        <title>Evolutionary and population genomics of the cavity causing bacteria Streptococcus mutans.</title>
        <authorList>
            <person name="Cornejo O.E."/>
            <person name="Lefebure T."/>
            <person name="Pavinski Bitar P.D."/>
            <person name="Lang P."/>
            <person name="Richards V.P."/>
            <person name="Eilertson K."/>
            <person name="Do T."/>
            <person name="Beighton D."/>
            <person name="Zeng L."/>
            <person name="Ahn S.J."/>
            <person name="Burne R.A."/>
            <person name="Siepel A."/>
            <person name="Bustamante C.D."/>
            <person name="Stanhope M.J."/>
        </authorList>
    </citation>
    <scope>NUCLEOTIDE SEQUENCE [LARGE SCALE GENOMIC DNA]</scope>
    <source>
        <strain evidence="4 5">SM6</strain>
    </source>
</reference>
<dbReference type="Proteomes" id="UP000011676">
    <property type="component" value="Unassembled WGS sequence"/>
</dbReference>
<keyword evidence="2" id="KW-0812">Transmembrane</keyword>
<evidence type="ECO:0000313" key="5">
    <source>
        <dbReference type="Proteomes" id="UP000011676"/>
    </source>
</evidence>
<proteinExistence type="inferred from homology"/>
<feature type="transmembrane region" description="Helical" evidence="2">
    <location>
        <begin position="173"/>
        <end position="193"/>
    </location>
</feature>
<keyword evidence="2" id="KW-1133">Transmembrane helix</keyword>
<dbReference type="EMBL" id="AHSR01000028">
    <property type="protein sequence ID" value="EMC23488.1"/>
    <property type="molecule type" value="Genomic_DNA"/>
</dbReference>
<dbReference type="GO" id="GO:0006508">
    <property type="term" value="P:proteolysis"/>
    <property type="evidence" value="ECO:0007669"/>
    <property type="project" value="UniProtKB-KW"/>
</dbReference>
<dbReference type="Pfam" id="PF02517">
    <property type="entry name" value="Rce1-like"/>
    <property type="match status" value="1"/>
</dbReference>
<evidence type="ECO:0000256" key="1">
    <source>
        <dbReference type="ARBA" id="ARBA00009067"/>
    </source>
</evidence>
<gene>
    <name evidence="4" type="ORF">SMU82_06649</name>
</gene>
<name>A0A829BTT1_STRMG</name>
<evidence type="ECO:0000259" key="3">
    <source>
        <dbReference type="Pfam" id="PF02517"/>
    </source>
</evidence>